<keyword evidence="9" id="KW-0297">G-protein coupled receptor</keyword>
<dbReference type="Pfam" id="PF13853">
    <property type="entry name" value="7tm_4"/>
    <property type="match status" value="1"/>
</dbReference>
<protein>
    <recommendedName>
        <fullName evidence="10">Olfactory receptor</fullName>
    </recommendedName>
</protein>
<comment type="similarity">
    <text evidence="9">Belongs to the G-protein coupled receptor 1 family.</text>
</comment>
<evidence type="ECO:0000313" key="12">
    <source>
        <dbReference type="EMBL" id="CAI9566900.1"/>
    </source>
</evidence>
<dbReference type="Gene3D" id="1.20.1070.10">
    <property type="entry name" value="Rhodopsin 7-helix transmembrane proteins"/>
    <property type="match status" value="1"/>
</dbReference>
<reference evidence="12" key="1">
    <citation type="submission" date="2023-05" db="EMBL/GenBank/DDBJ databases">
        <authorList>
            <person name="Stuckert A."/>
        </authorList>
    </citation>
    <scope>NUCLEOTIDE SEQUENCE</scope>
</reference>
<evidence type="ECO:0000256" key="9">
    <source>
        <dbReference type="RuleBase" id="RU000688"/>
    </source>
</evidence>
<evidence type="ECO:0000256" key="1">
    <source>
        <dbReference type="ARBA" id="ARBA00004651"/>
    </source>
</evidence>
<evidence type="ECO:0000313" key="13">
    <source>
        <dbReference type="Proteomes" id="UP001162483"/>
    </source>
</evidence>
<feature type="transmembrane region" description="Helical" evidence="10">
    <location>
        <begin position="167"/>
        <end position="191"/>
    </location>
</feature>
<dbReference type="PRINTS" id="PR00245">
    <property type="entry name" value="OLFACTORYR"/>
</dbReference>
<evidence type="ECO:0000256" key="8">
    <source>
        <dbReference type="ARBA" id="ARBA00023224"/>
    </source>
</evidence>
<feature type="transmembrane region" description="Helical" evidence="10">
    <location>
        <begin position="212"/>
        <end position="230"/>
    </location>
</feature>
<keyword evidence="7 10" id="KW-0472">Membrane</keyword>
<comment type="caution">
    <text evidence="12">The sequence shown here is derived from an EMBL/GenBank/DDBJ whole genome shotgun (WGS) entry which is preliminary data.</text>
</comment>
<keyword evidence="13" id="KW-1185">Reference proteome</keyword>
<keyword evidence="2 10" id="KW-1003">Cell membrane</keyword>
<dbReference type="PROSITE" id="PS00237">
    <property type="entry name" value="G_PROTEIN_RECEP_F1_1"/>
    <property type="match status" value="1"/>
</dbReference>
<gene>
    <name evidence="12" type="ORF">SPARVUS_LOCUS6465223</name>
</gene>
<feature type="transmembrane region" description="Helical" evidence="10">
    <location>
        <begin position="6"/>
        <end position="23"/>
    </location>
</feature>
<dbReference type="PROSITE" id="PS50262">
    <property type="entry name" value="G_PROTEIN_RECEP_F1_2"/>
    <property type="match status" value="1"/>
</dbReference>
<feature type="transmembrane region" description="Helical" evidence="10">
    <location>
        <begin position="62"/>
        <end position="91"/>
    </location>
</feature>
<keyword evidence="6 10" id="KW-1133">Transmembrane helix</keyword>
<sequence>MFLVFYLIAFFGNGLILSIILVNPQLHIPMYFFLCILSIVDLCISTSAVPRLLYDLLTAHKVISIGACTIQFFTILFLGGTESLLLALMAYDRFLAICHPLHYPIQMRWSVCYRLTAFVWVMSFIIFIIPPLAMPLALCNPNHINHFMCEVLAIIQLACDSIYLSELVMLVTCFVALLLPFMFVIVSYICIISSVLKLKSTRRSKAFSTCTSHITVVVLAYGTSMLMYFGPSTQYSTNQGKYLSLFSYTVCPALNPIIYSLNNKEVKDTIKHLFHIRYGKSL</sequence>
<keyword evidence="5 10" id="KW-0552">Olfaction</keyword>
<feature type="transmembrane region" description="Helical" evidence="10">
    <location>
        <begin position="111"/>
        <end position="133"/>
    </location>
</feature>
<accession>A0ABN9D327</accession>
<evidence type="ECO:0000256" key="6">
    <source>
        <dbReference type="ARBA" id="ARBA00022989"/>
    </source>
</evidence>
<evidence type="ECO:0000256" key="4">
    <source>
        <dbReference type="ARBA" id="ARBA00022692"/>
    </source>
</evidence>
<feature type="domain" description="G-protein coupled receptors family 1 profile" evidence="11">
    <location>
        <begin position="12"/>
        <end position="259"/>
    </location>
</feature>
<dbReference type="InterPro" id="IPR000725">
    <property type="entry name" value="Olfact_rcpt"/>
</dbReference>
<evidence type="ECO:0000256" key="10">
    <source>
        <dbReference type="RuleBase" id="RU363047"/>
    </source>
</evidence>
<dbReference type="PRINTS" id="PR00237">
    <property type="entry name" value="GPCRRHODOPSN"/>
</dbReference>
<organism evidence="12 13">
    <name type="scientific">Staurois parvus</name>
    <dbReference type="NCBI Taxonomy" id="386267"/>
    <lineage>
        <taxon>Eukaryota</taxon>
        <taxon>Metazoa</taxon>
        <taxon>Chordata</taxon>
        <taxon>Craniata</taxon>
        <taxon>Vertebrata</taxon>
        <taxon>Euteleostomi</taxon>
        <taxon>Amphibia</taxon>
        <taxon>Batrachia</taxon>
        <taxon>Anura</taxon>
        <taxon>Neobatrachia</taxon>
        <taxon>Ranoidea</taxon>
        <taxon>Ranidae</taxon>
        <taxon>Staurois</taxon>
    </lineage>
</organism>
<dbReference type="EMBL" id="CATNWA010014075">
    <property type="protein sequence ID" value="CAI9566900.1"/>
    <property type="molecule type" value="Genomic_DNA"/>
</dbReference>
<keyword evidence="3 10" id="KW-0716">Sensory transduction</keyword>
<comment type="subcellular location">
    <subcellularLocation>
        <location evidence="1 10">Cell membrane</location>
        <topology evidence="1 10">Multi-pass membrane protein</topology>
    </subcellularLocation>
</comment>
<dbReference type="PANTHER" id="PTHR26453">
    <property type="entry name" value="OLFACTORY RECEPTOR"/>
    <property type="match status" value="1"/>
</dbReference>
<evidence type="ECO:0000259" key="11">
    <source>
        <dbReference type="PROSITE" id="PS50262"/>
    </source>
</evidence>
<feature type="transmembrane region" description="Helical" evidence="10">
    <location>
        <begin position="242"/>
        <end position="261"/>
    </location>
</feature>
<dbReference type="InterPro" id="IPR017452">
    <property type="entry name" value="GPCR_Rhodpsn_7TM"/>
</dbReference>
<evidence type="ECO:0000256" key="5">
    <source>
        <dbReference type="ARBA" id="ARBA00022725"/>
    </source>
</evidence>
<feature type="transmembrane region" description="Helical" evidence="10">
    <location>
        <begin position="30"/>
        <end position="50"/>
    </location>
</feature>
<keyword evidence="4 9" id="KW-0812">Transmembrane</keyword>
<dbReference type="InterPro" id="IPR000276">
    <property type="entry name" value="GPCR_Rhodpsn"/>
</dbReference>
<keyword evidence="8 9" id="KW-0807">Transducer</keyword>
<dbReference type="SUPFAM" id="SSF81321">
    <property type="entry name" value="Family A G protein-coupled receptor-like"/>
    <property type="match status" value="1"/>
</dbReference>
<dbReference type="Proteomes" id="UP001162483">
    <property type="component" value="Unassembled WGS sequence"/>
</dbReference>
<evidence type="ECO:0000256" key="2">
    <source>
        <dbReference type="ARBA" id="ARBA00022475"/>
    </source>
</evidence>
<proteinExistence type="inferred from homology"/>
<keyword evidence="9" id="KW-0675">Receptor</keyword>
<name>A0ABN9D327_9NEOB</name>
<evidence type="ECO:0000256" key="3">
    <source>
        <dbReference type="ARBA" id="ARBA00022606"/>
    </source>
</evidence>
<evidence type="ECO:0000256" key="7">
    <source>
        <dbReference type="ARBA" id="ARBA00023136"/>
    </source>
</evidence>